<gene>
    <name evidence="1" type="ORF">OG469_34975</name>
</gene>
<evidence type="ECO:0000313" key="1">
    <source>
        <dbReference type="EMBL" id="WUS60242.1"/>
    </source>
</evidence>
<dbReference type="RefSeq" id="WP_329493677.1">
    <property type="nucleotide sequence ID" value="NZ_CP108460.1"/>
</dbReference>
<dbReference type="EMBL" id="CP108482">
    <property type="protein sequence ID" value="WUS60242.1"/>
    <property type="molecule type" value="Genomic_DNA"/>
</dbReference>
<accession>A0ABZ1WH82</accession>
<proteinExistence type="predicted"/>
<sequence>MGDTVADPFFLGISCFDCRMHGHFPGAPTGIRFAEEATAVHRIVSGAGAFSDFHRPAAGGLPP</sequence>
<organism evidence="1 2">
    <name type="scientific">Kitasatospora herbaricolor</name>
    <dbReference type="NCBI Taxonomy" id="68217"/>
    <lineage>
        <taxon>Bacteria</taxon>
        <taxon>Bacillati</taxon>
        <taxon>Actinomycetota</taxon>
        <taxon>Actinomycetes</taxon>
        <taxon>Kitasatosporales</taxon>
        <taxon>Streptomycetaceae</taxon>
        <taxon>Kitasatospora</taxon>
    </lineage>
</organism>
<reference evidence="1 2" key="1">
    <citation type="submission" date="2022-10" db="EMBL/GenBank/DDBJ databases">
        <title>The complete genomes of actinobacterial strains from the NBC collection.</title>
        <authorList>
            <person name="Joergensen T.S."/>
            <person name="Alvarez Arevalo M."/>
            <person name="Sterndorff E.B."/>
            <person name="Faurdal D."/>
            <person name="Vuksanovic O."/>
            <person name="Mourched A.-S."/>
            <person name="Charusanti P."/>
            <person name="Shaw S."/>
            <person name="Blin K."/>
            <person name="Weber T."/>
        </authorList>
    </citation>
    <scope>NUCLEOTIDE SEQUENCE [LARGE SCALE GENOMIC DNA]</scope>
    <source>
        <strain evidence="1 2">NBC_01247</strain>
    </source>
</reference>
<evidence type="ECO:0000313" key="2">
    <source>
        <dbReference type="Proteomes" id="UP001432014"/>
    </source>
</evidence>
<keyword evidence="2" id="KW-1185">Reference proteome</keyword>
<dbReference type="Proteomes" id="UP001432014">
    <property type="component" value="Chromosome"/>
</dbReference>
<protein>
    <submittedName>
        <fullName evidence="1">Uncharacterized protein</fullName>
    </submittedName>
</protein>
<name>A0ABZ1WH82_9ACTN</name>